<gene>
    <name evidence="2" type="ORF">JZ786_05635</name>
</gene>
<accession>A0A9X7W0J4</accession>
<keyword evidence="3" id="KW-1185">Reference proteome</keyword>
<dbReference type="AlphaFoldDB" id="A0A9X7W0J4"/>
<dbReference type="KEGG" id="afx:JZ786_05635"/>
<evidence type="ECO:0000313" key="2">
    <source>
        <dbReference type="EMBL" id="QSO48471.1"/>
    </source>
</evidence>
<feature type="region of interest" description="Disordered" evidence="1">
    <location>
        <begin position="1"/>
        <end position="55"/>
    </location>
</feature>
<reference evidence="2 3" key="1">
    <citation type="submission" date="2021-02" db="EMBL/GenBank/DDBJ databases">
        <title>Alicyclobacillus curvatus sp. nov. and Alicyclobacillus mengziensis sp. nov., two acidophilic bacteria isolated from acid mine drainage.</title>
        <authorList>
            <person name="Huang Y."/>
        </authorList>
    </citation>
    <scope>NUCLEOTIDE SEQUENCE [LARGE SCALE GENOMIC DNA]</scope>
    <source>
        <strain evidence="2 3">S30H14</strain>
    </source>
</reference>
<organism evidence="2 3">
    <name type="scientific">Alicyclobacillus mengziensis</name>
    <dbReference type="NCBI Taxonomy" id="2931921"/>
    <lineage>
        <taxon>Bacteria</taxon>
        <taxon>Bacillati</taxon>
        <taxon>Bacillota</taxon>
        <taxon>Bacilli</taxon>
        <taxon>Bacillales</taxon>
        <taxon>Alicyclobacillaceae</taxon>
        <taxon>Alicyclobacillus</taxon>
    </lineage>
</organism>
<name>A0A9X7W0J4_9BACL</name>
<proteinExistence type="predicted"/>
<dbReference type="EMBL" id="CP071182">
    <property type="protein sequence ID" value="QSO48471.1"/>
    <property type="molecule type" value="Genomic_DNA"/>
</dbReference>
<dbReference type="RefSeq" id="WP_206657806.1">
    <property type="nucleotide sequence ID" value="NZ_CP071182.1"/>
</dbReference>
<dbReference type="Proteomes" id="UP000663505">
    <property type="component" value="Chromosome"/>
</dbReference>
<sequence length="55" mass="6172">MAKNTEQGYRIGAVKGRSQTRTPSGNWVERETATGRFVNQKTSSKSPFKGVRKEK</sequence>
<protein>
    <submittedName>
        <fullName evidence="2">Uncharacterized protein</fullName>
    </submittedName>
</protein>
<feature type="compositionally biased region" description="Polar residues" evidence="1">
    <location>
        <begin position="37"/>
        <end position="46"/>
    </location>
</feature>
<evidence type="ECO:0000256" key="1">
    <source>
        <dbReference type="SAM" id="MobiDB-lite"/>
    </source>
</evidence>
<evidence type="ECO:0000313" key="3">
    <source>
        <dbReference type="Proteomes" id="UP000663505"/>
    </source>
</evidence>